<dbReference type="Gene3D" id="2.50.20.10">
    <property type="entry name" value="Lipoprotein localisation LolA/LolB/LppX"/>
    <property type="match status" value="1"/>
</dbReference>
<sequence length="263" mass="30033">MQVRRNRHIFIMLLIAAFFLPACSSLVDRISQKPKDFEVSAEARELLTLLENQNRTLKTFKGTGRVTFRGNKKKNLTSSIVWIAAVPGKLRIAVRSFSGQPVVSFASDGRWFYLFSHADSKFYKQRTQNATLKRFFSIPINSGDIVSILGGSMPLMQHNQAVVEQKESEDKYVLILKKRWGNVLQKIYFNKNKSQVRKVEMFGTSGTLLYSIEFCGIQTIKRYQVPACLIFSDAEGRGFRLDIDRYWADVEVSPSAFVLTPPE</sequence>
<dbReference type="AlphaFoldDB" id="A0A8J6P4Y0"/>
<dbReference type="EMBL" id="JACNIG010000305">
    <property type="protein sequence ID" value="MBC8433517.1"/>
    <property type="molecule type" value="Genomic_DNA"/>
</dbReference>
<name>A0A8J6P4Y0_9BACT</name>
<organism evidence="1 2">
    <name type="scientific">Candidatus Desulfatibia vada</name>
    <dbReference type="NCBI Taxonomy" id="2841696"/>
    <lineage>
        <taxon>Bacteria</taxon>
        <taxon>Pseudomonadati</taxon>
        <taxon>Thermodesulfobacteriota</taxon>
        <taxon>Desulfobacteria</taxon>
        <taxon>Desulfobacterales</taxon>
        <taxon>Desulfobacterales incertae sedis</taxon>
        <taxon>Candidatus Desulfatibia</taxon>
    </lineage>
</organism>
<dbReference type="Proteomes" id="UP000605201">
    <property type="component" value="Unassembled WGS sequence"/>
</dbReference>
<reference evidence="1 2" key="1">
    <citation type="submission" date="2020-08" db="EMBL/GenBank/DDBJ databases">
        <title>Bridging the membrane lipid divide: bacteria of the FCB group superphylum have the potential to synthesize archaeal ether lipids.</title>
        <authorList>
            <person name="Villanueva L."/>
            <person name="Von Meijenfeldt F.A.B."/>
            <person name="Westbye A.B."/>
            <person name="Yadav S."/>
            <person name="Hopmans E.C."/>
            <person name="Dutilh B.E."/>
            <person name="Sinninghe Damste J.S."/>
        </authorList>
    </citation>
    <scope>NUCLEOTIDE SEQUENCE [LARGE SCALE GENOMIC DNA]</scope>
    <source>
        <strain evidence="1">NIOZ-UU17</strain>
    </source>
</reference>
<protein>
    <submittedName>
        <fullName evidence="1">DUF4292 domain-containing protein</fullName>
    </submittedName>
</protein>
<comment type="caution">
    <text evidence="1">The sequence shown here is derived from an EMBL/GenBank/DDBJ whole genome shotgun (WGS) entry which is preliminary data.</text>
</comment>
<evidence type="ECO:0000313" key="2">
    <source>
        <dbReference type="Proteomes" id="UP000605201"/>
    </source>
</evidence>
<accession>A0A8J6P4Y0</accession>
<gene>
    <name evidence="1" type="ORF">H8D96_16540</name>
</gene>
<evidence type="ECO:0000313" key="1">
    <source>
        <dbReference type="EMBL" id="MBC8433517.1"/>
    </source>
</evidence>
<proteinExistence type="predicted"/>